<evidence type="ECO:0000256" key="4">
    <source>
        <dbReference type="ARBA" id="ARBA00023080"/>
    </source>
</evidence>
<dbReference type="NCBIfam" id="TIGR00576">
    <property type="entry name" value="dut"/>
    <property type="match status" value="1"/>
</dbReference>
<dbReference type="EC" id="3.6.1.23" evidence="2"/>
<reference evidence="7" key="1">
    <citation type="submission" date="2020-10" db="EMBL/GenBank/DDBJ databases">
        <authorList>
            <person name="Gilroy R."/>
        </authorList>
    </citation>
    <scope>NUCLEOTIDE SEQUENCE</scope>
    <source>
        <strain evidence="7">CHK191-8634</strain>
    </source>
</reference>
<dbReference type="EMBL" id="DVMR01000050">
    <property type="protein sequence ID" value="HIU43886.1"/>
    <property type="molecule type" value="Genomic_DNA"/>
</dbReference>
<dbReference type="GO" id="GO:0046081">
    <property type="term" value="P:dUTP catabolic process"/>
    <property type="evidence" value="ECO:0007669"/>
    <property type="project" value="InterPro"/>
</dbReference>
<evidence type="ECO:0000259" key="6">
    <source>
        <dbReference type="Pfam" id="PF00692"/>
    </source>
</evidence>
<dbReference type="InterPro" id="IPR036157">
    <property type="entry name" value="dUTPase-like_sf"/>
</dbReference>
<evidence type="ECO:0000256" key="1">
    <source>
        <dbReference type="ARBA" id="ARBA00006581"/>
    </source>
</evidence>
<evidence type="ECO:0000313" key="8">
    <source>
        <dbReference type="Proteomes" id="UP000824073"/>
    </source>
</evidence>
<organism evidence="7 8">
    <name type="scientific">Candidatus Ventrousia excrementavium</name>
    <dbReference type="NCBI Taxonomy" id="2840961"/>
    <lineage>
        <taxon>Bacteria</taxon>
        <taxon>Bacillati</taxon>
        <taxon>Bacillota</taxon>
        <taxon>Clostridia</taxon>
        <taxon>Eubacteriales</taxon>
        <taxon>Clostridiaceae</taxon>
        <taxon>Clostridiaceae incertae sedis</taxon>
        <taxon>Candidatus Ventrousia</taxon>
    </lineage>
</organism>
<dbReference type="InterPro" id="IPR008181">
    <property type="entry name" value="dUTPase"/>
</dbReference>
<evidence type="ECO:0000256" key="3">
    <source>
        <dbReference type="ARBA" id="ARBA00022801"/>
    </source>
</evidence>
<evidence type="ECO:0000256" key="2">
    <source>
        <dbReference type="ARBA" id="ARBA00012379"/>
    </source>
</evidence>
<reference evidence="7" key="2">
    <citation type="journal article" date="2021" name="PeerJ">
        <title>Extensive microbial diversity within the chicken gut microbiome revealed by metagenomics and culture.</title>
        <authorList>
            <person name="Gilroy R."/>
            <person name="Ravi A."/>
            <person name="Getino M."/>
            <person name="Pursley I."/>
            <person name="Horton D.L."/>
            <person name="Alikhan N.F."/>
            <person name="Baker D."/>
            <person name="Gharbi K."/>
            <person name="Hall N."/>
            <person name="Watson M."/>
            <person name="Adriaenssens E.M."/>
            <person name="Foster-Nyarko E."/>
            <person name="Jarju S."/>
            <person name="Secka A."/>
            <person name="Antonio M."/>
            <person name="Oren A."/>
            <person name="Chaudhuri R.R."/>
            <person name="La Ragione R."/>
            <person name="Hildebrand F."/>
            <person name="Pallen M.J."/>
        </authorList>
    </citation>
    <scope>NUCLEOTIDE SEQUENCE</scope>
    <source>
        <strain evidence="7">CHK191-8634</strain>
    </source>
</reference>
<gene>
    <name evidence="7" type="primary">dut</name>
    <name evidence="7" type="ORF">IAB67_06280</name>
</gene>
<dbReference type="Proteomes" id="UP000824073">
    <property type="component" value="Unassembled WGS sequence"/>
</dbReference>
<evidence type="ECO:0000313" key="7">
    <source>
        <dbReference type="EMBL" id="HIU43886.1"/>
    </source>
</evidence>
<dbReference type="PANTHER" id="PTHR11241:SF0">
    <property type="entry name" value="DEOXYURIDINE 5'-TRIPHOSPHATE NUCLEOTIDOHYDROLASE"/>
    <property type="match status" value="1"/>
</dbReference>
<keyword evidence="4" id="KW-0546">Nucleotide metabolism</keyword>
<dbReference type="Pfam" id="PF00692">
    <property type="entry name" value="dUTPase"/>
    <property type="match status" value="1"/>
</dbReference>
<protein>
    <recommendedName>
        <fullName evidence="2">dUTP diphosphatase</fullName>
        <ecNumber evidence="2">3.6.1.23</ecNumber>
    </recommendedName>
</protein>
<dbReference type="NCBIfam" id="NF001862">
    <property type="entry name" value="PRK00601.1"/>
    <property type="match status" value="1"/>
</dbReference>
<dbReference type="CDD" id="cd07557">
    <property type="entry name" value="trimeric_dUTPase"/>
    <property type="match status" value="1"/>
</dbReference>
<dbReference type="InterPro" id="IPR033704">
    <property type="entry name" value="dUTPase_trimeric"/>
</dbReference>
<comment type="caution">
    <text evidence="7">The sequence shown here is derived from an EMBL/GenBank/DDBJ whole genome shotgun (WGS) entry which is preliminary data.</text>
</comment>
<keyword evidence="3 7" id="KW-0378">Hydrolase</keyword>
<name>A0A9D1LLP1_9CLOT</name>
<dbReference type="Gene3D" id="2.70.40.10">
    <property type="match status" value="1"/>
</dbReference>
<dbReference type="GO" id="GO:0004170">
    <property type="term" value="F:dUTP diphosphatase activity"/>
    <property type="evidence" value="ECO:0007669"/>
    <property type="project" value="UniProtKB-EC"/>
</dbReference>
<dbReference type="GO" id="GO:0000287">
    <property type="term" value="F:magnesium ion binding"/>
    <property type="evidence" value="ECO:0007669"/>
    <property type="project" value="InterPro"/>
</dbReference>
<comment type="similarity">
    <text evidence="1">Belongs to the dUTPase family.</text>
</comment>
<evidence type="ECO:0000256" key="5">
    <source>
        <dbReference type="ARBA" id="ARBA00047686"/>
    </source>
</evidence>
<feature type="domain" description="dUTPase-like" evidence="6">
    <location>
        <begin position="9"/>
        <end position="135"/>
    </location>
</feature>
<dbReference type="InterPro" id="IPR029054">
    <property type="entry name" value="dUTPase-like"/>
</dbReference>
<dbReference type="PANTHER" id="PTHR11241">
    <property type="entry name" value="DEOXYURIDINE 5'-TRIPHOSPHATE NUCLEOTIDOHYDROLASE"/>
    <property type="match status" value="1"/>
</dbReference>
<dbReference type="SUPFAM" id="SSF51283">
    <property type="entry name" value="dUTPase-like"/>
    <property type="match status" value="1"/>
</dbReference>
<dbReference type="AlphaFoldDB" id="A0A9D1LLP1"/>
<sequence length="136" mass="13957">MNIQLEKDAFMPARAHPEDAGLDLHSPVDAIVPAGGSAVIDTGVHVELPAGTAGLLVSKSGLYIKHGLSSTGLIDAGYTGSIVVKLYNHSGVDYYVSRGDKVSQLVIVPVLLPELCEVPALSSTARGSSGFGSTGK</sequence>
<proteinExistence type="inferred from homology"/>
<accession>A0A9D1LLP1</accession>
<comment type="catalytic activity">
    <reaction evidence="5">
        <text>dUTP + H2O = dUMP + diphosphate + H(+)</text>
        <dbReference type="Rhea" id="RHEA:10248"/>
        <dbReference type="ChEBI" id="CHEBI:15377"/>
        <dbReference type="ChEBI" id="CHEBI:15378"/>
        <dbReference type="ChEBI" id="CHEBI:33019"/>
        <dbReference type="ChEBI" id="CHEBI:61555"/>
        <dbReference type="ChEBI" id="CHEBI:246422"/>
        <dbReference type="EC" id="3.6.1.23"/>
    </reaction>
</comment>
<dbReference type="GO" id="GO:0006226">
    <property type="term" value="P:dUMP biosynthetic process"/>
    <property type="evidence" value="ECO:0007669"/>
    <property type="project" value="InterPro"/>
</dbReference>